<dbReference type="GO" id="GO:0003700">
    <property type="term" value="F:DNA-binding transcription factor activity"/>
    <property type="evidence" value="ECO:0007669"/>
    <property type="project" value="InterPro"/>
</dbReference>
<keyword evidence="1 5" id="KW-0238">DNA-binding</keyword>
<name>A0A6B3SYR6_9BURK</name>
<feature type="domain" description="HTH merR-type" evidence="4">
    <location>
        <begin position="3"/>
        <end position="73"/>
    </location>
</feature>
<dbReference type="PANTHER" id="PTHR30204">
    <property type="entry name" value="REDOX-CYCLING DRUG-SENSING TRANSCRIPTIONAL ACTIVATOR SOXR"/>
    <property type="match status" value="1"/>
</dbReference>
<gene>
    <name evidence="5" type="ORF">G3574_19420</name>
</gene>
<evidence type="ECO:0000313" key="6">
    <source>
        <dbReference type="Proteomes" id="UP000482155"/>
    </source>
</evidence>
<dbReference type="InterPro" id="IPR047057">
    <property type="entry name" value="MerR_fam"/>
</dbReference>
<feature type="coiled-coil region" evidence="2">
    <location>
        <begin position="84"/>
        <end position="118"/>
    </location>
</feature>
<dbReference type="PANTHER" id="PTHR30204:SF58">
    <property type="entry name" value="HTH-TYPE TRANSCRIPTIONAL REGULATOR YFMP"/>
    <property type="match status" value="1"/>
</dbReference>
<dbReference type="SUPFAM" id="SSF46955">
    <property type="entry name" value="Putative DNA-binding domain"/>
    <property type="match status" value="1"/>
</dbReference>
<dbReference type="Gene3D" id="1.10.1660.10">
    <property type="match status" value="1"/>
</dbReference>
<keyword evidence="2" id="KW-0175">Coiled coil</keyword>
<feature type="compositionally biased region" description="Basic and acidic residues" evidence="3">
    <location>
        <begin position="123"/>
        <end position="137"/>
    </location>
</feature>
<reference evidence="5 6" key="1">
    <citation type="submission" date="2020-02" db="EMBL/GenBank/DDBJ databases">
        <authorList>
            <person name="Kim M.K."/>
        </authorList>
    </citation>
    <scope>NUCLEOTIDE SEQUENCE [LARGE SCALE GENOMIC DNA]</scope>
    <source>
        <strain evidence="5 6">17J57-3</strain>
    </source>
</reference>
<dbReference type="PROSITE" id="PS50937">
    <property type="entry name" value="HTH_MERR_2"/>
    <property type="match status" value="1"/>
</dbReference>
<accession>A0A6B3SYR6</accession>
<keyword evidence="6" id="KW-1185">Reference proteome</keyword>
<proteinExistence type="predicted"/>
<evidence type="ECO:0000313" key="5">
    <source>
        <dbReference type="EMBL" id="NEX63259.1"/>
    </source>
</evidence>
<dbReference type="SMART" id="SM00422">
    <property type="entry name" value="HTH_MERR"/>
    <property type="match status" value="1"/>
</dbReference>
<dbReference type="RefSeq" id="WP_163966945.1">
    <property type="nucleotide sequence ID" value="NZ_JAAIVB010000068.1"/>
</dbReference>
<evidence type="ECO:0000256" key="3">
    <source>
        <dbReference type="SAM" id="MobiDB-lite"/>
    </source>
</evidence>
<protein>
    <submittedName>
        <fullName evidence="5">MerR family DNA-binding transcriptional regulator</fullName>
    </submittedName>
</protein>
<dbReference type="EMBL" id="JAAIVB010000068">
    <property type="protein sequence ID" value="NEX63259.1"/>
    <property type="molecule type" value="Genomic_DNA"/>
</dbReference>
<evidence type="ECO:0000256" key="2">
    <source>
        <dbReference type="SAM" id="Coils"/>
    </source>
</evidence>
<dbReference type="InterPro" id="IPR009061">
    <property type="entry name" value="DNA-bd_dom_put_sf"/>
</dbReference>
<comment type="caution">
    <text evidence="5">The sequence shown here is derived from an EMBL/GenBank/DDBJ whole genome shotgun (WGS) entry which is preliminary data.</text>
</comment>
<dbReference type="Pfam" id="PF13411">
    <property type="entry name" value="MerR_1"/>
    <property type="match status" value="1"/>
</dbReference>
<dbReference type="InterPro" id="IPR000551">
    <property type="entry name" value="MerR-type_HTH_dom"/>
</dbReference>
<feature type="region of interest" description="Disordered" evidence="3">
    <location>
        <begin position="123"/>
        <end position="162"/>
    </location>
</feature>
<dbReference type="AlphaFoldDB" id="A0A6B3SYR6"/>
<evidence type="ECO:0000256" key="1">
    <source>
        <dbReference type="ARBA" id="ARBA00023125"/>
    </source>
</evidence>
<sequence length="162" mass="18108">MPTYTITELAREFDITPRAIRFYEDQGLLSPKREGAGGRTRVYSGRERTRLKLTLRGKRLGLSLQEIKALVDMYESPKDTAAQLKRFQTVLAQHREALERQREDLEVTLAEIAAHEDECRRLLAGGKPDKNGGRNEGGEGNDGSDGEATDGKRAPRRVRSAA</sequence>
<organism evidence="5 6">
    <name type="scientific">Noviherbaspirillum galbum</name>
    <dbReference type="NCBI Taxonomy" id="2709383"/>
    <lineage>
        <taxon>Bacteria</taxon>
        <taxon>Pseudomonadati</taxon>
        <taxon>Pseudomonadota</taxon>
        <taxon>Betaproteobacteria</taxon>
        <taxon>Burkholderiales</taxon>
        <taxon>Oxalobacteraceae</taxon>
        <taxon>Noviherbaspirillum</taxon>
    </lineage>
</organism>
<evidence type="ECO:0000259" key="4">
    <source>
        <dbReference type="PROSITE" id="PS50937"/>
    </source>
</evidence>
<dbReference type="Proteomes" id="UP000482155">
    <property type="component" value="Unassembled WGS sequence"/>
</dbReference>
<dbReference type="GO" id="GO:0003677">
    <property type="term" value="F:DNA binding"/>
    <property type="evidence" value="ECO:0007669"/>
    <property type="project" value="UniProtKB-KW"/>
</dbReference>
<dbReference type="CDD" id="cd04776">
    <property type="entry name" value="HTH_GnyR"/>
    <property type="match status" value="1"/>
</dbReference>